<dbReference type="AlphaFoldDB" id="A0AAF0TEH1"/>
<sequence>MLLLLLLCNVTVDVLMSFSLRLTQYKGQQVVEPHSSGTPAPETESPESARQPHSAEKSGYSVSPYRRAPAHGISPSHSTGTLASEVSSFSRTNSSRDQ</sequence>
<evidence type="ECO:0000313" key="4">
    <source>
        <dbReference type="Proteomes" id="UP001234989"/>
    </source>
</evidence>
<feature type="compositionally biased region" description="Polar residues" evidence="1">
    <location>
        <begin position="75"/>
        <end position="98"/>
    </location>
</feature>
<evidence type="ECO:0000313" key="3">
    <source>
        <dbReference type="EMBL" id="WMV15669.1"/>
    </source>
</evidence>
<accession>A0AAF0TEH1</accession>
<dbReference type="Proteomes" id="UP001234989">
    <property type="component" value="Chromosome 2"/>
</dbReference>
<keyword evidence="2" id="KW-0732">Signal</keyword>
<proteinExistence type="predicted"/>
<dbReference type="EMBL" id="CP133613">
    <property type="protein sequence ID" value="WMV15669.1"/>
    <property type="molecule type" value="Genomic_DNA"/>
</dbReference>
<feature type="region of interest" description="Disordered" evidence="1">
    <location>
        <begin position="27"/>
        <end position="98"/>
    </location>
</feature>
<protein>
    <submittedName>
        <fullName evidence="3">Uncharacterized protein</fullName>
    </submittedName>
</protein>
<keyword evidence="4" id="KW-1185">Reference proteome</keyword>
<gene>
    <name evidence="3" type="ORF">MTR67_009054</name>
</gene>
<reference evidence="3" key="1">
    <citation type="submission" date="2023-08" db="EMBL/GenBank/DDBJ databases">
        <title>A de novo genome assembly of Solanum verrucosum Schlechtendal, a Mexican diploid species geographically isolated from the other diploid A-genome species in potato relatives.</title>
        <authorList>
            <person name="Hosaka K."/>
        </authorList>
    </citation>
    <scope>NUCLEOTIDE SEQUENCE</scope>
    <source>
        <tissue evidence="3">Young leaves</tissue>
    </source>
</reference>
<evidence type="ECO:0000256" key="2">
    <source>
        <dbReference type="SAM" id="SignalP"/>
    </source>
</evidence>
<name>A0AAF0TEH1_SOLVR</name>
<feature type="chain" id="PRO_5042168338" evidence="2">
    <location>
        <begin position="18"/>
        <end position="98"/>
    </location>
</feature>
<feature type="signal peptide" evidence="2">
    <location>
        <begin position="1"/>
        <end position="17"/>
    </location>
</feature>
<evidence type="ECO:0000256" key="1">
    <source>
        <dbReference type="SAM" id="MobiDB-lite"/>
    </source>
</evidence>
<organism evidence="3 4">
    <name type="scientific">Solanum verrucosum</name>
    <dbReference type="NCBI Taxonomy" id="315347"/>
    <lineage>
        <taxon>Eukaryota</taxon>
        <taxon>Viridiplantae</taxon>
        <taxon>Streptophyta</taxon>
        <taxon>Embryophyta</taxon>
        <taxon>Tracheophyta</taxon>
        <taxon>Spermatophyta</taxon>
        <taxon>Magnoliopsida</taxon>
        <taxon>eudicotyledons</taxon>
        <taxon>Gunneridae</taxon>
        <taxon>Pentapetalae</taxon>
        <taxon>asterids</taxon>
        <taxon>lamiids</taxon>
        <taxon>Solanales</taxon>
        <taxon>Solanaceae</taxon>
        <taxon>Solanoideae</taxon>
        <taxon>Solaneae</taxon>
        <taxon>Solanum</taxon>
    </lineage>
</organism>